<evidence type="ECO:0000313" key="2">
    <source>
        <dbReference type="EMBL" id="KOY17573.1"/>
    </source>
</evidence>
<evidence type="ECO:0000313" key="3">
    <source>
        <dbReference type="Proteomes" id="UP000037688"/>
    </source>
</evidence>
<comment type="caution">
    <text evidence="2">The sequence shown here is derived from an EMBL/GenBank/DDBJ whole genome shotgun (WGS) entry which is preliminary data.</text>
</comment>
<dbReference type="SUPFAM" id="SSF51905">
    <property type="entry name" value="FAD/NAD(P)-binding domain"/>
    <property type="match status" value="1"/>
</dbReference>
<protein>
    <submittedName>
        <fullName evidence="2">FAD dependent oxidoreductase</fullName>
    </submittedName>
</protein>
<dbReference type="GO" id="GO:0071949">
    <property type="term" value="F:FAD binding"/>
    <property type="evidence" value="ECO:0007669"/>
    <property type="project" value="InterPro"/>
</dbReference>
<organism evidence="2 3">
    <name type="scientific">Paenibacillus xylanivorans</name>
    <dbReference type="NCBI Taxonomy" id="1705561"/>
    <lineage>
        <taxon>Bacteria</taxon>
        <taxon>Bacillati</taxon>
        <taxon>Bacillota</taxon>
        <taxon>Bacilli</taxon>
        <taxon>Bacillales</taxon>
        <taxon>Paenibacillaceae</taxon>
        <taxon>Paenibacillus</taxon>
    </lineage>
</organism>
<name>A0A0M9BRJ8_9BACL</name>
<dbReference type="RefSeq" id="WP_053779700.1">
    <property type="nucleotide sequence ID" value="NZ_LITU01000036.1"/>
</dbReference>
<reference evidence="2 3" key="1">
    <citation type="submission" date="2015-08" db="EMBL/GenBank/DDBJ databases">
        <title>Draft genome sequence of cellulolytic and xylanolytic Paenibacillus sp. A59, isolated from a decaying forest soil from Patagonia, Argentina.</title>
        <authorList>
            <person name="Ghio S."/>
            <person name="Caceres A.M."/>
            <person name="Talia P."/>
            <person name="Grasso D."/>
            <person name="Campos E."/>
        </authorList>
    </citation>
    <scope>NUCLEOTIDE SEQUENCE [LARGE SCALE GENOMIC DNA]</scope>
    <source>
        <strain evidence="2 3">A59</strain>
    </source>
</reference>
<dbReference type="Pfam" id="PF01494">
    <property type="entry name" value="FAD_binding_3"/>
    <property type="match status" value="1"/>
</dbReference>
<dbReference type="InterPro" id="IPR036188">
    <property type="entry name" value="FAD/NAD-bd_sf"/>
</dbReference>
<dbReference type="Proteomes" id="UP000037688">
    <property type="component" value="Unassembled WGS sequence"/>
</dbReference>
<dbReference type="Gene3D" id="3.50.50.60">
    <property type="entry name" value="FAD/NAD(P)-binding domain"/>
    <property type="match status" value="1"/>
</dbReference>
<dbReference type="OrthoDB" id="9790035at2"/>
<dbReference type="PANTHER" id="PTHR43422">
    <property type="entry name" value="THIAMINE THIAZOLE SYNTHASE"/>
    <property type="match status" value="1"/>
</dbReference>
<sequence length="495" mass="55964">MKETNAAVPQESSERAIIIGGGISGLLTAKVLSEYYDEVWIVDKDDFPDKPENRAGTPQDFQPHRLTPRGSTIMNRLFPGFNDDLLSQGAPSSFNKIAHLSNPYGSFDMPNSENESTFSRALLEWVFRRRVKGIPNVRFLPKTDVIGLLTNAEQTIVTGISVRDRGPSRQHRTLTADLVVDSSGRSSKLVTWLQDLGYTVPQRDLLKVSLGYSTRHYHIPSPLSEEWDVIRVDGNSRKKEFTGVFSIVENNRAEMLLWSAGGHYPGTTVQEFEQNVAQLVDPLIAEVLKKLEPLTSPRGYRISELFRHHFEQMEKWPSGLLVLGDAFCNFDPIYGLGMTMAAIEVEMLEQCLSDQRTNPQPFYEQTVLQRLQDVVEPAWWLNCVSDLQWSGVEYVGQPLIGIDFAQKYFNVFLQQTTSSHNVEQFLLYWGVNSLLFSPTVMTNVQMVSSILAHASIEDNQWFTAFLQKKGQTLDGFLNQLPSFSKASFVPFPPEE</sequence>
<evidence type="ECO:0000259" key="1">
    <source>
        <dbReference type="Pfam" id="PF01494"/>
    </source>
</evidence>
<dbReference type="PATRIC" id="fig|1705561.3.peg.633"/>
<dbReference type="EMBL" id="LITU01000036">
    <property type="protein sequence ID" value="KOY17573.1"/>
    <property type="molecule type" value="Genomic_DNA"/>
</dbReference>
<dbReference type="InterPro" id="IPR002938">
    <property type="entry name" value="FAD-bd"/>
</dbReference>
<accession>A0A0M9BRJ8</accession>
<gene>
    <name evidence="2" type="ORF">AMS66_04755</name>
</gene>
<feature type="domain" description="FAD-binding" evidence="1">
    <location>
        <begin position="16"/>
        <end position="345"/>
    </location>
</feature>
<dbReference type="AlphaFoldDB" id="A0A0M9BRJ8"/>
<dbReference type="PANTHER" id="PTHR43422:SF3">
    <property type="entry name" value="THIAMINE THIAZOLE SYNTHASE"/>
    <property type="match status" value="1"/>
</dbReference>
<proteinExistence type="predicted"/>
<keyword evidence="3" id="KW-1185">Reference proteome</keyword>